<comment type="caution">
    <text evidence="1">The sequence shown here is derived from an EMBL/GenBank/DDBJ whole genome shotgun (WGS) entry which is preliminary data.</text>
</comment>
<sequence length="68" mass="7742">MAPEPEAIRDALATALRQSDATRTAMGRRGRDLVESAYTWRAVGERMRRAYEWLTGNTGKPDYIELQN</sequence>
<proteinExistence type="predicted"/>
<dbReference type="Proteomes" id="UP001155144">
    <property type="component" value="Unassembled WGS sequence"/>
</dbReference>
<gene>
    <name evidence="1" type="ORF">GGP45_003079</name>
</gene>
<organism evidence="1 2">
    <name type="scientific">Salinibacter ruber</name>
    <dbReference type="NCBI Taxonomy" id="146919"/>
    <lineage>
        <taxon>Bacteria</taxon>
        <taxon>Pseudomonadati</taxon>
        <taxon>Rhodothermota</taxon>
        <taxon>Rhodothermia</taxon>
        <taxon>Rhodothermales</taxon>
        <taxon>Salinibacteraceae</taxon>
        <taxon>Salinibacter</taxon>
    </lineage>
</organism>
<evidence type="ECO:0000313" key="2">
    <source>
        <dbReference type="Proteomes" id="UP001155144"/>
    </source>
</evidence>
<dbReference type="AlphaFoldDB" id="A0A9X3A9K3"/>
<protein>
    <submittedName>
        <fullName evidence="1">Glycosyltransferase involved in cell wall biosynthesis</fullName>
    </submittedName>
</protein>
<accession>A0A9X3A9K3</accession>
<evidence type="ECO:0000313" key="1">
    <source>
        <dbReference type="EMBL" id="MCS4122712.1"/>
    </source>
</evidence>
<reference evidence="1" key="1">
    <citation type="submission" date="2022-08" db="EMBL/GenBank/DDBJ databases">
        <title>Genomic Encyclopedia of Type Strains, Phase V (KMG-V): Genome sequencing to study the core and pangenomes of soil and plant-associated prokaryotes.</title>
        <authorList>
            <person name="Whitman W."/>
        </authorList>
    </citation>
    <scope>NUCLEOTIDE SEQUENCE</scope>
    <source>
        <strain evidence="1">SP3026</strain>
    </source>
</reference>
<dbReference type="EMBL" id="JANUBL010000009">
    <property type="protein sequence ID" value="MCS4122712.1"/>
    <property type="molecule type" value="Genomic_DNA"/>
</dbReference>
<name>A0A9X3A9K3_9BACT</name>
<dbReference type="SUPFAM" id="SSF53756">
    <property type="entry name" value="UDP-Glycosyltransferase/glycogen phosphorylase"/>
    <property type="match status" value="1"/>
</dbReference>
<dbReference type="Gene3D" id="3.40.50.2000">
    <property type="entry name" value="Glycogen Phosphorylase B"/>
    <property type="match status" value="1"/>
</dbReference>
<dbReference type="RefSeq" id="WP_259040423.1">
    <property type="nucleotide sequence ID" value="NZ_JANUBL010000009.1"/>
</dbReference>